<evidence type="ECO:0000256" key="8">
    <source>
        <dbReference type="ARBA" id="ARBA00022989"/>
    </source>
</evidence>
<accession>G8NPX8</accession>
<dbReference type="STRING" id="682795.AciX8_4030"/>
<evidence type="ECO:0000256" key="11">
    <source>
        <dbReference type="SAM" id="Phobius"/>
    </source>
</evidence>
<dbReference type="AlphaFoldDB" id="G8NPX8"/>
<evidence type="ECO:0000256" key="5">
    <source>
        <dbReference type="ARBA" id="ARBA00022679"/>
    </source>
</evidence>
<keyword evidence="8 11" id="KW-1133">Transmembrane helix</keyword>
<dbReference type="InterPro" id="IPR003660">
    <property type="entry name" value="HAMP_dom"/>
</dbReference>
<evidence type="ECO:0000256" key="9">
    <source>
        <dbReference type="ARBA" id="ARBA00023012"/>
    </source>
</evidence>
<dbReference type="GO" id="GO:0005886">
    <property type="term" value="C:plasma membrane"/>
    <property type="evidence" value="ECO:0007669"/>
    <property type="project" value="TreeGrafter"/>
</dbReference>
<keyword evidence="4" id="KW-0597">Phosphoprotein</keyword>
<gene>
    <name evidence="14" type="ordered locus">AciX8_4030</name>
</gene>
<evidence type="ECO:0000256" key="10">
    <source>
        <dbReference type="ARBA" id="ARBA00023136"/>
    </source>
</evidence>
<protein>
    <recommendedName>
        <fullName evidence="3">histidine kinase</fullName>
        <ecNumber evidence="3">2.7.13.3</ecNumber>
    </recommendedName>
</protein>
<keyword evidence="10 11" id="KW-0472">Membrane</keyword>
<keyword evidence="15" id="KW-1185">Reference proteome</keyword>
<dbReference type="Gene3D" id="1.10.287.130">
    <property type="match status" value="1"/>
</dbReference>
<dbReference type="CDD" id="cd06225">
    <property type="entry name" value="HAMP"/>
    <property type="match status" value="1"/>
</dbReference>
<dbReference type="Pfam" id="PF00512">
    <property type="entry name" value="HisKA"/>
    <property type="match status" value="1"/>
</dbReference>
<dbReference type="InterPro" id="IPR036890">
    <property type="entry name" value="HATPase_C_sf"/>
</dbReference>
<feature type="domain" description="HAMP" evidence="13">
    <location>
        <begin position="190"/>
        <end position="243"/>
    </location>
</feature>
<dbReference type="PANTHER" id="PTHR45436:SF5">
    <property type="entry name" value="SENSOR HISTIDINE KINASE TRCS"/>
    <property type="match status" value="1"/>
</dbReference>
<dbReference type="SUPFAM" id="SSF55874">
    <property type="entry name" value="ATPase domain of HSP90 chaperone/DNA topoisomerase II/histidine kinase"/>
    <property type="match status" value="1"/>
</dbReference>
<dbReference type="Gene3D" id="3.30.565.10">
    <property type="entry name" value="Histidine kinase-like ATPase, C-terminal domain"/>
    <property type="match status" value="1"/>
</dbReference>
<dbReference type="OrthoDB" id="112712at2"/>
<dbReference type="SUPFAM" id="SSF47384">
    <property type="entry name" value="Homodimeric domain of signal transducing histidine kinase"/>
    <property type="match status" value="1"/>
</dbReference>
<dbReference type="EMBL" id="CP003130">
    <property type="protein sequence ID" value="AEU38312.1"/>
    <property type="molecule type" value="Genomic_DNA"/>
</dbReference>
<dbReference type="InterPro" id="IPR003661">
    <property type="entry name" value="HisK_dim/P_dom"/>
</dbReference>
<dbReference type="SUPFAM" id="SSF158472">
    <property type="entry name" value="HAMP domain-like"/>
    <property type="match status" value="1"/>
</dbReference>
<dbReference type="KEGG" id="gma:AciX8_4030"/>
<comment type="catalytic activity">
    <reaction evidence="1">
        <text>ATP + protein L-histidine = ADP + protein N-phospho-L-histidine.</text>
        <dbReference type="EC" id="2.7.13.3"/>
    </reaction>
</comment>
<dbReference type="EC" id="2.7.13.3" evidence="3"/>
<dbReference type="InterPro" id="IPR004358">
    <property type="entry name" value="Sig_transdc_His_kin-like_C"/>
</dbReference>
<dbReference type="PROSITE" id="PS50885">
    <property type="entry name" value="HAMP"/>
    <property type="match status" value="1"/>
</dbReference>
<dbReference type="PRINTS" id="PR00344">
    <property type="entry name" value="BCTRLSENSOR"/>
</dbReference>
<evidence type="ECO:0000313" key="14">
    <source>
        <dbReference type="EMBL" id="AEU38312.1"/>
    </source>
</evidence>
<evidence type="ECO:0000259" key="13">
    <source>
        <dbReference type="PROSITE" id="PS50885"/>
    </source>
</evidence>
<dbReference type="Gene3D" id="6.10.340.10">
    <property type="match status" value="1"/>
</dbReference>
<dbReference type="SMART" id="SM00304">
    <property type="entry name" value="HAMP"/>
    <property type="match status" value="1"/>
</dbReference>
<keyword evidence="5" id="KW-0808">Transferase</keyword>
<dbReference type="Proteomes" id="UP000007113">
    <property type="component" value="Chromosome"/>
</dbReference>
<dbReference type="PROSITE" id="PS50109">
    <property type="entry name" value="HIS_KIN"/>
    <property type="match status" value="1"/>
</dbReference>
<name>G8NPX8_GRAMM</name>
<dbReference type="PANTHER" id="PTHR45436">
    <property type="entry name" value="SENSOR HISTIDINE KINASE YKOH"/>
    <property type="match status" value="1"/>
</dbReference>
<dbReference type="InterPro" id="IPR005467">
    <property type="entry name" value="His_kinase_dom"/>
</dbReference>
<evidence type="ECO:0000256" key="4">
    <source>
        <dbReference type="ARBA" id="ARBA00022553"/>
    </source>
</evidence>
<dbReference type="InterPro" id="IPR050428">
    <property type="entry name" value="TCS_sensor_his_kinase"/>
</dbReference>
<dbReference type="SMART" id="SM00387">
    <property type="entry name" value="HATPase_c"/>
    <property type="match status" value="1"/>
</dbReference>
<organism evidence="14 15">
    <name type="scientific">Granulicella mallensis (strain ATCC BAA-1857 / DSM 23137 / MP5ACTX8)</name>
    <dbReference type="NCBI Taxonomy" id="682795"/>
    <lineage>
        <taxon>Bacteria</taxon>
        <taxon>Pseudomonadati</taxon>
        <taxon>Acidobacteriota</taxon>
        <taxon>Terriglobia</taxon>
        <taxon>Terriglobales</taxon>
        <taxon>Acidobacteriaceae</taxon>
        <taxon>Granulicella</taxon>
    </lineage>
</organism>
<dbReference type="SMART" id="SM00388">
    <property type="entry name" value="HisKA"/>
    <property type="match status" value="1"/>
</dbReference>
<proteinExistence type="predicted"/>
<comment type="subcellular location">
    <subcellularLocation>
        <location evidence="2">Membrane</location>
    </subcellularLocation>
</comment>
<feature type="domain" description="Histidine kinase" evidence="12">
    <location>
        <begin position="251"/>
        <end position="472"/>
    </location>
</feature>
<dbReference type="RefSeq" id="WP_014267183.1">
    <property type="nucleotide sequence ID" value="NC_016631.1"/>
</dbReference>
<evidence type="ECO:0000256" key="3">
    <source>
        <dbReference type="ARBA" id="ARBA00012438"/>
    </source>
</evidence>
<keyword evidence="6 11" id="KW-0812">Transmembrane</keyword>
<sequence>MKMLASSPIRTRLTVWYVALLAAILVVYISVVFIFQYGLLEHQMFHDEVQDVETVEGLLFFDAQGQLHLQQDYYSHPRSHLLVDRLMEVRDLSGVVLYRTDTLNGLSLGGPSRPNEGGNGFDERAIKLADGTHVLVISHLHPIGGRQVLIRLGYSLVPLRDRMFQFFLLLLVAMPVGLVIAGFAGYSIAKRAFLPLDLMAARAEQITASNLQERVVVENEHDELGHMARVLNHLLQRLEQAFAQLQRFTANAAHELRTPLASLRAAGEIALQEAEDQEGYREAISSMLEETVRLDQTIDGLLMLSKAEAAQLEAMDEFLLPDLVDEILLLLEVVTDEKQMIVEQEQDDHARQVIFADRSLVRVALLNVLHNAVKFSGVGSTLRIRYSRVQSSAVEMERVCIHDSGPGISAGEHQRVFERFFTGKSKRVSPNSGAGLGLSIARLAVERNGGKIFFDEAVASGARCCVDLPIMRQAKKSV</sequence>
<dbReference type="Pfam" id="PF00672">
    <property type="entry name" value="HAMP"/>
    <property type="match status" value="1"/>
</dbReference>
<evidence type="ECO:0000259" key="12">
    <source>
        <dbReference type="PROSITE" id="PS50109"/>
    </source>
</evidence>
<keyword evidence="7 14" id="KW-0418">Kinase</keyword>
<dbReference type="CDD" id="cd00082">
    <property type="entry name" value="HisKA"/>
    <property type="match status" value="1"/>
</dbReference>
<dbReference type="InterPro" id="IPR036097">
    <property type="entry name" value="HisK_dim/P_sf"/>
</dbReference>
<dbReference type="GO" id="GO:0000155">
    <property type="term" value="F:phosphorelay sensor kinase activity"/>
    <property type="evidence" value="ECO:0007669"/>
    <property type="project" value="InterPro"/>
</dbReference>
<feature type="transmembrane region" description="Helical" evidence="11">
    <location>
        <begin position="166"/>
        <end position="189"/>
    </location>
</feature>
<dbReference type="eggNOG" id="COG2205">
    <property type="taxonomic scope" value="Bacteria"/>
</dbReference>
<evidence type="ECO:0000313" key="15">
    <source>
        <dbReference type="Proteomes" id="UP000007113"/>
    </source>
</evidence>
<dbReference type="InterPro" id="IPR003594">
    <property type="entry name" value="HATPase_dom"/>
</dbReference>
<evidence type="ECO:0000256" key="7">
    <source>
        <dbReference type="ARBA" id="ARBA00022777"/>
    </source>
</evidence>
<dbReference type="CDD" id="cd00075">
    <property type="entry name" value="HATPase"/>
    <property type="match status" value="1"/>
</dbReference>
<dbReference type="HOGENOM" id="CLU_000445_89_6_0"/>
<keyword evidence="9" id="KW-0902">Two-component regulatory system</keyword>
<dbReference type="Pfam" id="PF02518">
    <property type="entry name" value="HATPase_c"/>
    <property type="match status" value="1"/>
</dbReference>
<reference evidence="14 15" key="1">
    <citation type="submission" date="2011-11" db="EMBL/GenBank/DDBJ databases">
        <title>Complete sequence of Granulicella mallensis MP5ACTX8.</title>
        <authorList>
            <consortium name="US DOE Joint Genome Institute"/>
            <person name="Lucas S."/>
            <person name="Copeland A."/>
            <person name="Lapidus A."/>
            <person name="Cheng J.-F."/>
            <person name="Goodwin L."/>
            <person name="Pitluck S."/>
            <person name="Peters L."/>
            <person name="Lu M."/>
            <person name="Detter J.C."/>
            <person name="Han C."/>
            <person name="Tapia R."/>
            <person name="Land M."/>
            <person name="Hauser L."/>
            <person name="Kyrpides N."/>
            <person name="Ivanova N."/>
            <person name="Mikhailova N."/>
            <person name="Pagani I."/>
            <person name="Rawat S."/>
            <person name="Mannisto M."/>
            <person name="Haggblom M."/>
            <person name="Woyke T."/>
        </authorList>
    </citation>
    <scope>NUCLEOTIDE SEQUENCE [LARGE SCALE GENOMIC DNA]</scope>
    <source>
        <strain evidence="15">ATCC BAA-1857 / DSM 23137 / MP5ACTX8</strain>
    </source>
</reference>
<evidence type="ECO:0000256" key="2">
    <source>
        <dbReference type="ARBA" id="ARBA00004370"/>
    </source>
</evidence>
<feature type="transmembrane region" description="Helical" evidence="11">
    <location>
        <begin position="15"/>
        <end position="35"/>
    </location>
</feature>
<evidence type="ECO:0000256" key="1">
    <source>
        <dbReference type="ARBA" id="ARBA00000085"/>
    </source>
</evidence>
<evidence type="ECO:0000256" key="6">
    <source>
        <dbReference type="ARBA" id="ARBA00022692"/>
    </source>
</evidence>